<protein>
    <recommendedName>
        <fullName evidence="4">Zinc finger PHD-type domain-containing protein</fullName>
    </recommendedName>
</protein>
<comment type="caution">
    <text evidence="2">The sequence shown here is derived from an EMBL/GenBank/DDBJ whole genome shotgun (WGS) entry which is preliminary data.</text>
</comment>
<proteinExistence type="predicted"/>
<dbReference type="Gene3D" id="3.30.40.10">
    <property type="entry name" value="Zinc/RING finger domain, C3HC4 (zinc finger)"/>
    <property type="match status" value="1"/>
</dbReference>
<name>A0A8S3QPX1_MYTED</name>
<evidence type="ECO:0008006" key="4">
    <source>
        <dbReference type="Google" id="ProtNLM"/>
    </source>
</evidence>
<organism evidence="2 3">
    <name type="scientific">Mytilus edulis</name>
    <name type="common">Blue mussel</name>
    <dbReference type="NCBI Taxonomy" id="6550"/>
    <lineage>
        <taxon>Eukaryota</taxon>
        <taxon>Metazoa</taxon>
        <taxon>Spiralia</taxon>
        <taxon>Lophotrochozoa</taxon>
        <taxon>Mollusca</taxon>
        <taxon>Bivalvia</taxon>
        <taxon>Autobranchia</taxon>
        <taxon>Pteriomorphia</taxon>
        <taxon>Mytilida</taxon>
        <taxon>Mytiloidea</taxon>
        <taxon>Mytilidae</taxon>
        <taxon>Mytilinae</taxon>
        <taxon>Mytilus</taxon>
    </lineage>
</organism>
<evidence type="ECO:0000256" key="1">
    <source>
        <dbReference type="SAM" id="MobiDB-lite"/>
    </source>
</evidence>
<gene>
    <name evidence="2" type="ORF">MEDL_13411</name>
</gene>
<sequence>MRLSIFLSSNAYYSCQNIPVYKKNETKTPSSYNHVWEGTCTEMNKINSNTENTDTISDLYDHEEYTLCETDKDEDTNVKEIESIPAQGDPNNNKTQTVDSSQDQVLHDDSKKLHNNIKNKIGNVNLPDKNGNCTAMCSIPFDKVMIMCNSCKSWTHCICTELPTYQLYTLTSTSRNYTCSKCTVIPHEFREQWELKLLPSFDKQKPENINKGDEYHQNLITNLDEKLTAAISNVHKASYDKDILHFKTELSEEKSKSEKLSHTNVNITEKNIELRKQCKHQESFRSHW</sequence>
<dbReference type="Proteomes" id="UP000683360">
    <property type="component" value="Unassembled WGS sequence"/>
</dbReference>
<dbReference type="InterPro" id="IPR011011">
    <property type="entry name" value="Znf_FYVE_PHD"/>
</dbReference>
<feature type="region of interest" description="Disordered" evidence="1">
    <location>
        <begin position="83"/>
        <end position="104"/>
    </location>
</feature>
<evidence type="ECO:0000313" key="2">
    <source>
        <dbReference type="EMBL" id="CAG2198667.1"/>
    </source>
</evidence>
<dbReference type="SUPFAM" id="SSF57903">
    <property type="entry name" value="FYVE/PHD zinc finger"/>
    <property type="match status" value="1"/>
</dbReference>
<reference evidence="2" key="1">
    <citation type="submission" date="2021-03" db="EMBL/GenBank/DDBJ databases">
        <authorList>
            <person name="Bekaert M."/>
        </authorList>
    </citation>
    <scope>NUCLEOTIDE SEQUENCE</scope>
</reference>
<keyword evidence="3" id="KW-1185">Reference proteome</keyword>
<feature type="compositionally biased region" description="Polar residues" evidence="1">
    <location>
        <begin position="89"/>
        <end position="104"/>
    </location>
</feature>
<evidence type="ECO:0000313" key="3">
    <source>
        <dbReference type="Proteomes" id="UP000683360"/>
    </source>
</evidence>
<dbReference type="EMBL" id="CAJPWZ010000692">
    <property type="protein sequence ID" value="CAG2198667.1"/>
    <property type="molecule type" value="Genomic_DNA"/>
</dbReference>
<dbReference type="InterPro" id="IPR013083">
    <property type="entry name" value="Znf_RING/FYVE/PHD"/>
</dbReference>
<dbReference type="AlphaFoldDB" id="A0A8S3QPX1"/>
<accession>A0A8S3QPX1</accession>